<evidence type="ECO:0000313" key="2">
    <source>
        <dbReference type="Proteomes" id="UP000740926"/>
    </source>
</evidence>
<organism evidence="1 2">
    <name type="scientific">Rhizopus delemar</name>
    <dbReference type="NCBI Taxonomy" id="936053"/>
    <lineage>
        <taxon>Eukaryota</taxon>
        <taxon>Fungi</taxon>
        <taxon>Fungi incertae sedis</taxon>
        <taxon>Mucoromycota</taxon>
        <taxon>Mucoromycotina</taxon>
        <taxon>Mucoromycetes</taxon>
        <taxon>Mucorales</taxon>
        <taxon>Mucorineae</taxon>
        <taxon>Rhizopodaceae</taxon>
        <taxon>Rhizopus</taxon>
    </lineage>
</organism>
<evidence type="ECO:0000313" key="1">
    <source>
        <dbReference type="EMBL" id="KAG1530154.1"/>
    </source>
</evidence>
<reference evidence="1 2" key="1">
    <citation type="journal article" date="2020" name="Microb. Genom.">
        <title>Genetic diversity of clinical and environmental Mucorales isolates obtained from an investigation of mucormycosis cases among solid organ transplant recipients.</title>
        <authorList>
            <person name="Nguyen M.H."/>
            <person name="Kaul D."/>
            <person name="Muto C."/>
            <person name="Cheng S.J."/>
            <person name="Richter R.A."/>
            <person name="Bruno V.M."/>
            <person name="Liu G."/>
            <person name="Beyhan S."/>
            <person name="Sundermann A.J."/>
            <person name="Mounaud S."/>
            <person name="Pasculle A.W."/>
            <person name="Nierman W.C."/>
            <person name="Driscoll E."/>
            <person name="Cumbie R."/>
            <person name="Clancy C.J."/>
            <person name="Dupont C.L."/>
        </authorList>
    </citation>
    <scope>NUCLEOTIDE SEQUENCE [LARGE SCALE GENOMIC DNA]</scope>
    <source>
        <strain evidence="1 2">GL24</strain>
    </source>
</reference>
<protein>
    <submittedName>
        <fullName evidence="1">Uncharacterized protein</fullName>
    </submittedName>
</protein>
<dbReference type="EMBL" id="JAANIU010013103">
    <property type="protein sequence ID" value="KAG1530154.1"/>
    <property type="molecule type" value="Genomic_DNA"/>
</dbReference>
<gene>
    <name evidence="1" type="ORF">G6F50_017508</name>
</gene>
<proteinExistence type="predicted"/>
<name>A0A9P6XQG0_9FUNG</name>
<accession>A0A9P6XQG0</accession>
<sequence>MREGTPVKGEEIRRRIACAVGSSVGESIGTQRAQRDAVETKLLVFVNDGFGHLKAAPGQRRQRRHAVITQPAASELYAFHGPPIAVAARAGAVGIVERFGAVERCR</sequence>
<comment type="caution">
    <text evidence="1">The sequence shown here is derived from an EMBL/GenBank/DDBJ whole genome shotgun (WGS) entry which is preliminary data.</text>
</comment>
<keyword evidence="2" id="KW-1185">Reference proteome</keyword>
<dbReference type="AlphaFoldDB" id="A0A9P6XQG0"/>
<dbReference type="Proteomes" id="UP000740926">
    <property type="component" value="Unassembled WGS sequence"/>
</dbReference>